<dbReference type="Proteomes" id="UP000220034">
    <property type="component" value="Unassembled WGS sequence"/>
</dbReference>
<dbReference type="AlphaFoldDB" id="A0A2C9CVG1"/>
<feature type="transmembrane region" description="Helical" evidence="1">
    <location>
        <begin position="18"/>
        <end position="38"/>
    </location>
</feature>
<accession>A0A2C9CVG1</accession>
<gene>
    <name evidence="2" type="ORF">SAMN06273572_10953</name>
</gene>
<evidence type="ECO:0000313" key="3">
    <source>
        <dbReference type="Proteomes" id="UP000220034"/>
    </source>
</evidence>
<keyword evidence="1" id="KW-0472">Membrane</keyword>
<dbReference type="RefSeq" id="WP_097931668.1">
    <property type="nucleotide sequence ID" value="NZ_OCTN01000009.1"/>
</dbReference>
<name>A0A2C9CVG1_9RHOB</name>
<proteinExistence type="predicted"/>
<keyword evidence="3" id="KW-1185">Reference proteome</keyword>
<keyword evidence="1" id="KW-0812">Transmembrane</keyword>
<sequence>MSQQEDIPRARKRRYDGAVILPIFAAFLILPPFIKLFAAPVTVFGVPLIVVWLFGLWLALIIIARHLAHLLTQPGDE</sequence>
<protein>
    <submittedName>
        <fullName evidence="2">Uncharacterized protein</fullName>
    </submittedName>
</protein>
<evidence type="ECO:0000256" key="1">
    <source>
        <dbReference type="SAM" id="Phobius"/>
    </source>
</evidence>
<reference evidence="3" key="1">
    <citation type="submission" date="2017-09" db="EMBL/GenBank/DDBJ databases">
        <authorList>
            <person name="Varghese N."/>
            <person name="Submissions S."/>
        </authorList>
    </citation>
    <scope>NUCLEOTIDE SEQUENCE [LARGE SCALE GENOMIC DNA]</scope>
    <source>
        <strain evidence="3">C7</strain>
    </source>
</reference>
<organism evidence="2 3">
    <name type="scientific">Pontivivens marinum</name>
    <dbReference type="NCBI Taxonomy" id="1690039"/>
    <lineage>
        <taxon>Bacteria</taxon>
        <taxon>Pseudomonadati</taxon>
        <taxon>Pseudomonadota</taxon>
        <taxon>Alphaproteobacteria</taxon>
        <taxon>Rhodobacterales</taxon>
        <taxon>Paracoccaceae</taxon>
        <taxon>Pontivivens</taxon>
    </lineage>
</organism>
<dbReference type="EMBL" id="OCTN01000009">
    <property type="protein sequence ID" value="SOH95294.1"/>
    <property type="molecule type" value="Genomic_DNA"/>
</dbReference>
<dbReference type="OrthoDB" id="8481795at2"/>
<evidence type="ECO:0000313" key="2">
    <source>
        <dbReference type="EMBL" id="SOH95294.1"/>
    </source>
</evidence>
<keyword evidence="1" id="KW-1133">Transmembrane helix</keyword>
<feature type="transmembrane region" description="Helical" evidence="1">
    <location>
        <begin position="44"/>
        <end position="64"/>
    </location>
</feature>